<comment type="caution">
    <text evidence="1">The sequence shown here is derived from an EMBL/GenBank/DDBJ whole genome shotgun (WGS) entry which is preliminary data.</text>
</comment>
<sequence length="599" mass="69408">MCTGILSVGVAQEKPEKEKNEKDTTRNIIDAVKDTRLSKEIMKSVTRKPLQDDVDNIRSEEPFLPYEGKIIRRIRVNHIGFEKTITDTTRTIKNIAARAANALHNNSKEWLIRDHLFFYEDKPLNPYKLADNERFLRDQDFMLEARIQVIPVKGSQDSVDVLVVTRDVFSLGGSFSPRGTNKFRFRVYDVNVFGAGQRTQYDGLYDQSRDPRYASEFYYRKSSVGGTLVNATVAYTQLNDGSSYGNEEENAWYLRLDRPLVSPYSRLAGGLEFSKNWSQNFYNTVDTVFRHYRYNVSDVWLGYNIGTSHNMSDRSRRFVSARFFDQAFKLRPTQPIEETSPIYNSRRYFLGAFTFFRQDFYKTKYVYGFGRTEDVPYGHTMSILVGWESLLGLNRPYLGFDMDKSFVHKGGNFYTTSLRVGGFPYQGSLEDATILVSGQLFSKLKYHKKFMIRNEIDADFTYVFNQRTNILLDINGTYGIENFRADSLLGTKRLHARYQMVLYTPWKLLGFKFAPILFLDVAEIASKNRILFYDKPYLGIGTGVRTRNENLVFGTIELKFFYYPRTVQDMSSFNVSVSSNLRIKFSGSFVRAPSFISYN</sequence>
<name>A0ABS1KV81_9BACT</name>
<accession>A0ABS1KV81</accession>
<dbReference type="Proteomes" id="UP000613030">
    <property type="component" value="Unassembled WGS sequence"/>
</dbReference>
<evidence type="ECO:0008006" key="3">
    <source>
        <dbReference type="Google" id="ProtNLM"/>
    </source>
</evidence>
<keyword evidence="2" id="KW-1185">Reference proteome</keyword>
<evidence type="ECO:0000313" key="2">
    <source>
        <dbReference type="Proteomes" id="UP000613030"/>
    </source>
</evidence>
<organism evidence="1 2">
    <name type="scientific">Chryseolinea lacunae</name>
    <dbReference type="NCBI Taxonomy" id="2801331"/>
    <lineage>
        <taxon>Bacteria</taxon>
        <taxon>Pseudomonadati</taxon>
        <taxon>Bacteroidota</taxon>
        <taxon>Cytophagia</taxon>
        <taxon>Cytophagales</taxon>
        <taxon>Fulvivirgaceae</taxon>
        <taxon>Chryseolinea</taxon>
    </lineage>
</organism>
<proteinExistence type="predicted"/>
<evidence type="ECO:0000313" key="1">
    <source>
        <dbReference type="EMBL" id="MBL0743371.1"/>
    </source>
</evidence>
<protein>
    <recommendedName>
        <fullName evidence="3">POTRA domain-containing protein</fullName>
    </recommendedName>
</protein>
<gene>
    <name evidence="1" type="ORF">JI741_19215</name>
</gene>
<reference evidence="1 2" key="1">
    <citation type="submission" date="2021-01" db="EMBL/GenBank/DDBJ databases">
        <title>Chryseolinea sp. Jin1 Genome sequencing and assembly.</title>
        <authorList>
            <person name="Kim I."/>
        </authorList>
    </citation>
    <scope>NUCLEOTIDE SEQUENCE [LARGE SCALE GENOMIC DNA]</scope>
    <source>
        <strain evidence="1 2">Jin1</strain>
    </source>
</reference>
<dbReference type="EMBL" id="JAERRB010000006">
    <property type="protein sequence ID" value="MBL0743371.1"/>
    <property type="molecule type" value="Genomic_DNA"/>
</dbReference>